<comment type="caution">
    <text evidence="1">The sequence shown here is derived from an EMBL/GenBank/DDBJ whole genome shotgun (WGS) entry which is preliminary data.</text>
</comment>
<reference evidence="1" key="1">
    <citation type="journal article" date="2015" name="Nature">
        <title>Complex archaea that bridge the gap between prokaryotes and eukaryotes.</title>
        <authorList>
            <person name="Spang A."/>
            <person name="Saw J.H."/>
            <person name="Jorgensen S.L."/>
            <person name="Zaremba-Niedzwiedzka K."/>
            <person name="Martijn J."/>
            <person name="Lind A.E."/>
            <person name="van Eijk R."/>
            <person name="Schleper C."/>
            <person name="Guy L."/>
            <person name="Ettema T.J."/>
        </authorList>
    </citation>
    <scope>NUCLEOTIDE SEQUENCE</scope>
</reference>
<accession>A0A0F9BB41</accession>
<protein>
    <submittedName>
        <fullName evidence="1">Uncharacterized protein</fullName>
    </submittedName>
</protein>
<sequence length="104" mass="11046">MSDCPKPVKIPFEWTEGNTLPDVGFVLPGGQAVSAFTITLRLDRPDDTVVVKTAIDLGGSLGKFVWAAADLIAGENQRAQMTLDDGSGGIQTLETMLIDVRGKV</sequence>
<evidence type="ECO:0000313" key="1">
    <source>
        <dbReference type="EMBL" id="KKK87864.1"/>
    </source>
</evidence>
<dbReference type="EMBL" id="LAZR01050212">
    <property type="protein sequence ID" value="KKK87864.1"/>
    <property type="molecule type" value="Genomic_DNA"/>
</dbReference>
<gene>
    <name evidence="1" type="ORF">LCGC14_2748950</name>
</gene>
<dbReference type="AlphaFoldDB" id="A0A0F9BB41"/>
<organism evidence="1">
    <name type="scientific">marine sediment metagenome</name>
    <dbReference type="NCBI Taxonomy" id="412755"/>
    <lineage>
        <taxon>unclassified sequences</taxon>
        <taxon>metagenomes</taxon>
        <taxon>ecological metagenomes</taxon>
    </lineage>
</organism>
<proteinExistence type="predicted"/>
<name>A0A0F9BB41_9ZZZZ</name>